<dbReference type="InParanoid" id="A0A3B1IN12"/>
<dbReference type="PANTHER" id="PTHR21304:SF0">
    <property type="entry name" value="MICOS COMPLEX SUBUNIT MIC10"/>
    <property type="match status" value="1"/>
</dbReference>
<comment type="subcellular location">
    <subcellularLocation>
        <location evidence="2 9">Mitochondrion inner membrane</location>
        <topology evidence="2 9">Single-pass membrane protein</topology>
    </subcellularLocation>
</comment>
<evidence type="ECO:0000256" key="1">
    <source>
        <dbReference type="ARBA" id="ARBA00002689"/>
    </source>
</evidence>
<evidence type="ECO:0000256" key="5">
    <source>
        <dbReference type="ARBA" id="ARBA00022792"/>
    </source>
</evidence>
<keyword evidence="7 9" id="KW-0496">Mitochondrion</keyword>
<proteinExistence type="inferred from homology"/>
<accession>A0A3B1IN12</accession>
<protein>
    <recommendedName>
        <fullName evidence="9">MICOS complex subunit MIC10</fullName>
    </recommendedName>
</protein>
<keyword evidence="8" id="KW-0472">Membrane</keyword>
<organism evidence="11 12">
    <name type="scientific">Astyanax mexicanus</name>
    <name type="common">Blind cave fish</name>
    <name type="synonym">Astyanax fasciatus mexicanus</name>
    <dbReference type="NCBI Taxonomy" id="7994"/>
    <lineage>
        <taxon>Eukaryota</taxon>
        <taxon>Metazoa</taxon>
        <taxon>Chordata</taxon>
        <taxon>Craniata</taxon>
        <taxon>Vertebrata</taxon>
        <taxon>Euteleostomi</taxon>
        <taxon>Actinopterygii</taxon>
        <taxon>Neopterygii</taxon>
        <taxon>Teleostei</taxon>
        <taxon>Ostariophysi</taxon>
        <taxon>Characiformes</taxon>
        <taxon>Characoidei</taxon>
        <taxon>Acestrorhamphidae</taxon>
        <taxon>Acestrorhamphinae</taxon>
        <taxon>Astyanax</taxon>
    </lineage>
</organism>
<sequence>MFCTRKRKTTRKTKKHRERKRDGGRERWREGELGRGEKRSEFLHVCVCVCVCVGRSWPIAFGAGMGLGMAYSNCQHDFKSPYLLHGHMVKVTHTHTQS</sequence>
<evidence type="ECO:0000256" key="7">
    <source>
        <dbReference type="ARBA" id="ARBA00023128"/>
    </source>
</evidence>
<evidence type="ECO:0000313" key="11">
    <source>
        <dbReference type="Ensembl" id="ENSAMXP00000030940.1"/>
    </source>
</evidence>
<dbReference type="GeneTree" id="ENSGT00390000005732"/>
<evidence type="ECO:0000256" key="6">
    <source>
        <dbReference type="ARBA" id="ARBA00022989"/>
    </source>
</evidence>
<feature type="compositionally biased region" description="Basic residues" evidence="10">
    <location>
        <begin position="1"/>
        <end position="19"/>
    </location>
</feature>
<evidence type="ECO:0000256" key="10">
    <source>
        <dbReference type="SAM" id="MobiDB-lite"/>
    </source>
</evidence>
<reference evidence="11" key="4">
    <citation type="submission" date="2025-09" db="UniProtKB">
        <authorList>
            <consortium name="Ensembl"/>
        </authorList>
    </citation>
    <scope>IDENTIFICATION</scope>
</reference>
<comment type="function">
    <text evidence="1 9">Component of the MICOS complex, a large protein complex of the mitochondrial inner membrane that plays crucial roles in the maintenance of crista junctions, inner membrane architecture, and formation of contact sites to the outer membrane.</text>
</comment>
<name>A0A3B1IN12_ASTMX</name>
<comment type="subunit">
    <text evidence="9">Component of the mitochondrial contact site and cristae organizing system (MICOS) complex.</text>
</comment>
<dbReference type="AlphaFoldDB" id="A0A3B1IN12"/>
<dbReference type="Ensembl" id="ENSAMXT00000039127.1">
    <property type="protein sequence ID" value="ENSAMXP00000030940.1"/>
    <property type="gene ID" value="ENSAMXG00000040133.1"/>
</dbReference>
<keyword evidence="5 9" id="KW-0999">Mitochondrion inner membrane</keyword>
<keyword evidence="6" id="KW-1133">Transmembrane helix</keyword>
<evidence type="ECO:0000256" key="8">
    <source>
        <dbReference type="ARBA" id="ARBA00023136"/>
    </source>
</evidence>
<evidence type="ECO:0000313" key="12">
    <source>
        <dbReference type="Proteomes" id="UP000018467"/>
    </source>
</evidence>
<keyword evidence="12" id="KW-1185">Reference proteome</keyword>
<dbReference type="PANTHER" id="PTHR21304">
    <property type="entry name" value="MICOS COMPLEX SUBUNIT MIC10"/>
    <property type="match status" value="1"/>
</dbReference>
<keyword evidence="4" id="KW-0812">Transmembrane</keyword>
<comment type="similarity">
    <text evidence="3 9">Belongs to the MICOS complex subunit Mic10 family.</text>
</comment>
<evidence type="ECO:0000256" key="2">
    <source>
        <dbReference type="ARBA" id="ARBA00004434"/>
    </source>
</evidence>
<reference evidence="12" key="2">
    <citation type="journal article" date="2014" name="Nat. Commun.">
        <title>The cavefish genome reveals candidate genes for eye loss.</title>
        <authorList>
            <person name="McGaugh S.E."/>
            <person name="Gross J.B."/>
            <person name="Aken B."/>
            <person name="Blin M."/>
            <person name="Borowsky R."/>
            <person name="Chalopin D."/>
            <person name="Hinaux H."/>
            <person name="Jeffery W.R."/>
            <person name="Keene A."/>
            <person name="Ma L."/>
            <person name="Minx P."/>
            <person name="Murphy D."/>
            <person name="O'Quin K.E."/>
            <person name="Retaux S."/>
            <person name="Rohner N."/>
            <person name="Searle S.M."/>
            <person name="Stahl B.A."/>
            <person name="Tabin C."/>
            <person name="Volff J.N."/>
            <person name="Yoshizawa M."/>
            <person name="Warren W.C."/>
        </authorList>
    </citation>
    <scope>NUCLEOTIDE SEQUENCE [LARGE SCALE GENOMIC DNA]</scope>
    <source>
        <strain evidence="12">female</strain>
    </source>
</reference>
<dbReference type="Proteomes" id="UP000018467">
    <property type="component" value="Unassembled WGS sequence"/>
</dbReference>
<dbReference type="Pfam" id="PF04418">
    <property type="entry name" value="DUF543"/>
    <property type="match status" value="1"/>
</dbReference>
<feature type="compositionally biased region" description="Basic and acidic residues" evidence="10">
    <location>
        <begin position="20"/>
        <end position="34"/>
    </location>
</feature>
<evidence type="ECO:0000256" key="4">
    <source>
        <dbReference type="ARBA" id="ARBA00022692"/>
    </source>
</evidence>
<dbReference type="GO" id="GO:0061617">
    <property type="term" value="C:MICOS complex"/>
    <property type="evidence" value="ECO:0007669"/>
    <property type="project" value="UniProtKB-UniRule"/>
</dbReference>
<dbReference type="STRING" id="7994.ENSAMXP00000030940"/>
<reference evidence="11" key="3">
    <citation type="submission" date="2025-08" db="UniProtKB">
        <authorList>
            <consortium name="Ensembl"/>
        </authorList>
    </citation>
    <scope>IDENTIFICATION</scope>
</reference>
<dbReference type="InterPro" id="IPR007512">
    <property type="entry name" value="Mic10"/>
</dbReference>
<evidence type="ECO:0000256" key="3">
    <source>
        <dbReference type="ARBA" id="ARBA00006792"/>
    </source>
</evidence>
<evidence type="ECO:0000256" key="9">
    <source>
        <dbReference type="RuleBase" id="RU363011"/>
    </source>
</evidence>
<dbReference type="Bgee" id="ENSAMXG00000040133">
    <property type="expression patterns" value="Expressed in mesonephros and 6 other cell types or tissues"/>
</dbReference>
<feature type="region of interest" description="Disordered" evidence="10">
    <location>
        <begin position="1"/>
        <end position="34"/>
    </location>
</feature>
<reference evidence="12" key="1">
    <citation type="submission" date="2013-03" db="EMBL/GenBank/DDBJ databases">
        <authorList>
            <person name="Jeffery W."/>
            <person name="Warren W."/>
            <person name="Wilson R.K."/>
        </authorList>
    </citation>
    <scope>NUCLEOTIDE SEQUENCE</scope>
    <source>
        <strain evidence="12">female</strain>
    </source>
</reference>